<dbReference type="Proteomes" id="UP000294933">
    <property type="component" value="Unassembled WGS sequence"/>
</dbReference>
<accession>A0A4Y7QH35</accession>
<evidence type="ECO:0000259" key="14">
    <source>
        <dbReference type="PROSITE" id="PS50812"/>
    </source>
</evidence>
<keyword evidence="7 9" id="KW-0103">Bromodomain</keyword>
<dbReference type="AlphaFoldDB" id="A0A4Y7QH35"/>
<dbReference type="Pfam" id="PF00439">
    <property type="entry name" value="Bromodomain"/>
    <property type="match status" value="1"/>
</dbReference>
<feature type="region of interest" description="Disordered" evidence="11">
    <location>
        <begin position="1252"/>
        <end position="1271"/>
    </location>
</feature>
<feature type="domain" description="PHD-type" evidence="13">
    <location>
        <begin position="129"/>
        <end position="179"/>
    </location>
</feature>
<dbReference type="InterPro" id="IPR050701">
    <property type="entry name" value="Histone_Mod_Regulator"/>
</dbReference>
<evidence type="ECO:0000256" key="1">
    <source>
        <dbReference type="ARBA" id="ARBA00022553"/>
    </source>
</evidence>
<feature type="compositionally biased region" description="Acidic residues" evidence="11">
    <location>
        <begin position="959"/>
        <end position="976"/>
    </location>
</feature>
<keyword evidence="6" id="KW-0007">Acetylation</keyword>
<evidence type="ECO:0000256" key="4">
    <source>
        <dbReference type="ARBA" id="ARBA00022771"/>
    </source>
</evidence>
<dbReference type="GO" id="GO:0008270">
    <property type="term" value="F:zinc ion binding"/>
    <property type="evidence" value="ECO:0007669"/>
    <property type="project" value="UniProtKB-KW"/>
</dbReference>
<evidence type="ECO:0000256" key="10">
    <source>
        <dbReference type="PROSITE-ProRule" id="PRU00146"/>
    </source>
</evidence>
<keyword evidence="1" id="KW-0597">Phosphoprotein</keyword>
<dbReference type="InterPro" id="IPR013083">
    <property type="entry name" value="Znf_RING/FYVE/PHD"/>
</dbReference>
<dbReference type="EMBL" id="ML170161">
    <property type="protein sequence ID" value="TDL26735.1"/>
    <property type="molecule type" value="Genomic_DNA"/>
</dbReference>
<feature type="region of interest" description="Disordered" evidence="11">
    <location>
        <begin position="1138"/>
        <end position="1232"/>
    </location>
</feature>
<feature type="compositionally biased region" description="Basic and acidic residues" evidence="11">
    <location>
        <begin position="1214"/>
        <end position="1223"/>
    </location>
</feature>
<keyword evidence="5" id="KW-0862">Zinc</keyword>
<proteinExistence type="predicted"/>
<dbReference type="InterPro" id="IPR036427">
    <property type="entry name" value="Bromodomain-like_sf"/>
</dbReference>
<dbReference type="PRINTS" id="PR00503">
    <property type="entry name" value="BROMODOMAIN"/>
</dbReference>
<dbReference type="PROSITE" id="PS00633">
    <property type="entry name" value="BROMODOMAIN_1"/>
    <property type="match status" value="1"/>
</dbReference>
<dbReference type="GO" id="GO:0006357">
    <property type="term" value="P:regulation of transcription by RNA polymerase II"/>
    <property type="evidence" value="ECO:0007669"/>
    <property type="project" value="TreeGrafter"/>
</dbReference>
<evidence type="ECO:0000313" key="17">
    <source>
        <dbReference type="Proteomes" id="UP000294933"/>
    </source>
</evidence>
<dbReference type="InterPro" id="IPR019786">
    <property type="entry name" value="Zinc_finger_PHD-type_CS"/>
</dbReference>
<dbReference type="PANTHER" id="PTHR13793:SF107">
    <property type="entry name" value="BROMODOMAIN-CONTAINING PROTEIN HOMOLOG"/>
    <property type="match status" value="1"/>
</dbReference>
<name>A0A4Y7QH35_9AGAM</name>
<feature type="region of interest" description="Disordered" evidence="11">
    <location>
        <begin position="894"/>
        <end position="1009"/>
    </location>
</feature>
<keyword evidence="17" id="KW-1185">Reference proteome</keyword>
<dbReference type="InterPro" id="IPR019787">
    <property type="entry name" value="Znf_PHD-finger"/>
</dbReference>
<dbReference type="Pfam" id="PF13832">
    <property type="entry name" value="zf-HC5HC2H_2"/>
    <property type="match status" value="1"/>
</dbReference>
<evidence type="ECO:0000256" key="6">
    <source>
        <dbReference type="ARBA" id="ARBA00022990"/>
    </source>
</evidence>
<feature type="region of interest" description="Disordered" evidence="11">
    <location>
        <begin position="25"/>
        <end position="44"/>
    </location>
</feature>
<feature type="compositionally biased region" description="Low complexity" evidence="11">
    <location>
        <begin position="715"/>
        <end position="729"/>
    </location>
</feature>
<feature type="domain" description="Bromo" evidence="12">
    <location>
        <begin position="482"/>
        <end position="552"/>
    </location>
</feature>
<feature type="compositionally biased region" description="Acidic residues" evidence="11">
    <location>
        <begin position="1255"/>
        <end position="1271"/>
    </location>
</feature>
<dbReference type="Gene3D" id="1.20.920.10">
    <property type="entry name" value="Bromodomain-like"/>
    <property type="match status" value="1"/>
</dbReference>
<keyword evidence="4 10" id="KW-0863">Zinc-finger</keyword>
<dbReference type="Pfam" id="PF10513">
    <property type="entry name" value="EPL1"/>
    <property type="match status" value="1"/>
</dbReference>
<reference evidence="16 17" key="1">
    <citation type="submission" date="2018-06" db="EMBL/GenBank/DDBJ databases">
        <title>A transcriptomic atlas of mushroom development highlights an independent origin of complex multicellularity.</title>
        <authorList>
            <consortium name="DOE Joint Genome Institute"/>
            <person name="Krizsan K."/>
            <person name="Almasi E."/>
            <person name="Merenyi Z."/>
            <person name="Sahu N."/>
            <person name="Viragh M."/>
            <person name="Koszo T."/>
            <person name="Mondo S."/>
            <person name="Kiss B."/>
            <person name="Balint B."/>
            <person name="Kues U."/>
            <person name="Barry K."/>
            <person name="Hegedus J.C."/>
            <person name="Henrissat B."/>
            <person name="Johnson J."/>
            <person name="Lipzen A."/>
            <person name="Ohm R."/>
            <person name="Nagy I."/>
            <person name="Pangilinan J."/>
            <person name="Yan J."/>
            <person name="Xiong Y."/>
            <person name="Grigoriev I.V."/>
            <person name="Hibbett D.S."/>
            <person name="Nagy L.G."/>
        </authorList>
    </citation>
    <scope>NUCLEOTIDE SEQUENCE [LARGE SCALE GENOMIC DNA]</scope>
    <source>
        <strain evidence="16 17">SZMC22713</strain>
    </source>
</reference>
<evidence type="ECO:0000256" key="8">
    <source>
        <dbReference type="ARBA" id="ARBA00023242"/>
    </source>
</evidence>
<dbReference type="CDD" id="cd04369">
    <property type="entry name" value="Bromodomain"/>
    <property type="match status" value="1"/>
</dbReference>
<dbReference type="SMART" id="SM00249">
    <property type="entry name" value="PHD"/>
    <property type="match status" value="2"/>
</dbReference>
<dbReference type="SUPFAM" id="SSF47370">
    <property type="entry name" value="Bromodomain"/>
    <property type="match status" value="1"/>
</dbReference>
<dbReference type="InterPro" id="IPR001965">
    <property type="entry name" value="Znf_PHD"/>
</dbReference>
<evidence type="ECO:0000256" key="3">
    <source>
        <dbReference type="ARBA" id="ARBA00022737"/>
    </source>
</evidence>
<evidence type="ECO:0008006" key="18">
    <source>
        <dbReference type="Google" id="ProtNLM"/>
    </source>
</evidence>
<dbReference type="GO" id="GO:0006325">
    <property type="term" value="P:chromatin organization"/>
    <property type="evidence" value="ECO:0007669"/>
    <property type="project" value="UniProtKB-ARBA"/>
</dbReference>
<dbReference type="CDD" id="cd15492">
    <property type="entry name" value="PHD_BRPF_JADE_like"/>
    <property type="match status" value="1"/>
</dbReference>
<dbReference type="Gene3D" id="2.30.30.140">
    <property type="match status" value="1"/>
</dbReference>
<feature type="region of interest" description="Disordered" evidence="11">
    <location>
        <begin position="638"/>
        <end position="750"/>
    </location>
</feature>
<evidence type="ECO:0000256" key="11">
    <source>
        <dbReference type="SAM" id="MobiDB-lite"/>
    </source>
</evidence>
<dbReference type="SUPFAM" id="SSF63748">
    <property type="entry name" value="Tudor/PWWP/MBT"/>
    <property type="match status" value="1"/>
</dbReference>
<dbReference type="OrthoDB" id="20839at2759"/>
<evidence type="ECO:0000256" key="7">
    <source>
        <dbReference type="ARBA" id="ARBA00023117"/>
    </source>
</evidence>
<feature type="region of interest" description="Disordered" evidence="11">
    <location>
        <begin position="807"/>
        <end position="833"/>
    </location>
</feature>
<evidence type="ECO:0000259" key="15">
    <source>
        <dbReference type="PROSITE" id="PS51805"/>
    </source>
</evidence>
<keyword evidence="8" id="KW-0539">Nucleus</keyword>
<feature type="compositionally biased region" description="Polar residues" evidence="11">
    <location>
        <begin position="321"/>
        <end position="335"/>
    </location>
</feature>
<feature type="region of interest" description="Disordered" evidence="11">
    <location>
        <begin position="581"/>
        <end position="602"/>
    </location>
</feature>
<dbReference type="FunFam" id="3.30.40.10:FF:000008">
    <property type="entry name" value="Bromodomain containing 1, isoform CRA_a"/>
    <property type="match status" value="1"/>
</dbReference>
<feature type="domain" description="PWWP" evidence="14">
    <location>
        <begin position="1029"/>
        <end position="1097"/>
    </location>
</feature>
<dbReference type="InterPro" id="IPR034732">
    <property type="entry name" value="EPHD"/>
</dbReference>
<feature type="compositionally biased region" description="Low complexity" evidence="11">
    <location>
        <begin position="687"/>
        <end position="697"/>
    </location>
</feature>
<sequence>MARGAPSPAPALPKVSFVKIDDESLTEPAGVPDQQARSYGYNDGSHFHRPEPYIRYIEPLESELAVQVEYDMDEQDQEWLDAVNAERKSDQLNKVTYETFEIIMDRLEKEWFDLTKNIPKPDMALPSEDSTCAICDDAEGENSNAIVFCDGCNLAVHQDCYGVPYIPEGQWLCRKCTVSPENPVSCILCPNEGGAFKQTVHGEWAHLLCAIWVPETRVANEVFMEPITGEERINKQRWKLKCSLCGIREGACIQCSKTSCFLAFHATCARREKLLMPMKSAQGSEPATLAAFCEKHLPPEQQEAHRLALAELDSDAGPDKSPSNGLGNSANIHTPRSSKKARAYAKTYKLGPPLVPAIIVQRILDYIARINVRRKPEFLHLVCRYWSLKREGRRGAPLLKRLHLEPWTASATSRQQTDEEKATKLEYLKQLRNDLELVRMLAERVRKRELLKLKQAQLISDLLSNCLFPHEEKFEQAFDKIQTFDRNEFFKTPVSRTEVPDYYDVIKSPMCWNEIERKLEEHRYWDVKAFENDIYLVLNNATTYNKSDTPHYRTAHRMKNHVKHILAELEKLARPTLPTIETQNGASATHDDAKSASPVGDLEPPLMMLELLRSADAIRDDTDLILTSDPLHTLFAYEFGNLKPPPPPPPPKPKKAKKPRQDPLDAAPGFRAPVIVGGPRTRRARAAEAAFEAEAGADGSFSGDGESHDEEDNEASGSKASKKPASTGSRQRWRRPMVLPGHADVPPVVDDVDNQRSFKMFDEGWILPSSQRRGGRAPIEKHDLPPPRKKIRLDHERSRLSVFSTAASENQTLRENTHETDGGVRDSDYDASADHTESMEIDQGHTIKVERGGTVDLAADISASDPVLSTFDLSYPGSSTKVFKAPSGTIIIEELDTPATRRAKAAARKAQRKAGRDAGTGGDSVGGVTSPSRSRLADEASELSELSELEESVHGQTDADGDVDAEGDVDDDVEPNDDGRGSPEEDDKAVATGNKNIPKRKKKADKSSPLALSSTASAIVLKKGRRLESGTLVWAKADTYPWWAGVIYDVDHSDVPENVLNAKPSNPKGPIHLIKFFDKKKSWQWLELDKLKLLGEDKELDDELLDGRKKLQRFKSGKIRSDCKAAYIEAVAEMETDADTTADTAAPNLNVTSRPTQGSDPQTSTHLPGPDSASEADNKQTSVPALDTGLIDPDPDQSGQSHMDGVLDTAPSPSKHDPSEPKPEILSPNLANPANINYDLGHLGSLGMSVLPSDMDGDDVMGVDVGGDEDL</sequence>
<feature type="compositionally biased region" description="Acidic residues" evidence="11">
    <location>
        <begin position="939"/>
        <end position="950"/>
    </location>
</feature>
<feature type="compositionally biased region" description="Basic residues" evidence="11">
    <location>
        <begin position="901"/>
        <end position="913"/>
    </location>
</feature>
<protein>
    <recommendedName>
        <fullName evidence="18">Bromodomain-containing protein</fullName>
    </recommendedName>
</protein>
<dbReference type="Gene3D" id="3.30.40.10">
    <property type="entry name" value="Zinc/RING finger domain, C3HC4 (zinc finger)"/>
    <property type="match status" value="2"/>
</dbReference>
<dbReference type="InterPro" id="IPR019542">
    <property type="entry name" value="Enhancer_polycomb-like_N"/>
</dbReference>
<dbReference type="PROSITE" id="PS51805">
    <property type="entry name" value="EPHD"/>
    <property type="match status" value="1"/>
</dbReference>
<dbReference type="SMART" id="SM00293">
    <property type="entry name" value="PWWP"/>
    <property type="match status" value="1"/>
</dbReference>
<dbReference type="PROSITE" id="PS01359">
    <property type="entry name" value="ZF_PHD_1"/>
    <property type="match status" value="1"/>
</dbReference>
<feature type="region of interest" description="Disordered" evidence="11">
    <location>
        <begin position="768"/>
        <end position="793"/>
    </location>
</feature>
<dbReference type="PROSITE" id="PS50812">
    <property type="entry name" value="PWWP"/>
    <property type="match status" value="1"/>
</dbReference>
<evidence type="ECO:0000259" key="12">
    <source>
        <dbReference type="PROSITE" id="PS50014"/>
    </source>
</evidence>
<feature type="compositionally biased region" description="Polar residues" evidence="11">
    <location>
        <begin position="1147"/>
        <end position="1166"/>
    </location>
</feature>
<dbReference type="VEuPathDB" id="FungiDB:BD410DRAFT_783848"/>
<evidence type="ECO:0000256" key="2">
    <source>
        <dbReference type="ARBA" id="ARBA00022723"/>
    </source>
</evidence>
<dbReference type="Pfam" id="PF13831">
    <property type="entry name" value="PHD_2"/>
    <property type="match status" value="1"/>
</dbReference>
<gene>
    <name evidence="16" type="ORF">BD410DRAFT_783848</name>
</gene>
<dbReference type="PROSITE" id="PS50014">
    <property type="entry name" value="BROMODOMAIN_2"/>
    <property type="match status" value="1"/>
</dbReference>
<dbReference type="Pfam" id="PF00855">
    <property type="entry name" value="PWWP"/>
    <property type="match status" value="1"/>
</dbReference>
<dbReference type="InterPro" id="IPR018359">
    <property type="entry name" value="Bromodomain_CS"/>
</dbReference>
<dbReference type="InterPro" id="IPR011011">
    <property type="entry name" value="Znf_FYVE_PHD"/>
</dbReference>
<evidence type="ECO:0000256" key="5">
    <source>
        <dbReference type="ARBA" id="ARBA00022833"/>
    </source>
</evidence>
<organism evidence="16 17">
    <name type="scientific">Rickenella mellea</name>
    <dbReference type="NCBI Taxonomy" id="50990"/>
    <lineage>
        <taxon>Eukaryota</taxon>
        <taxon>Fungi</taxon>
        <taxon>Dikarya</taxon>
        <taxon>Basidiomycota</taxon>
        <taxon>Agaricomycotina</taxon>
        <taxon>Agaricomycetes</taxon>
        <taxon>Hymenochaetales</taxon>
        <taxon>Rickenellaceae</taxon>
        <taxon>Rickenella</taxon>
    </lineage>
</organism>
<dbReference type="PROSITE" id="PS50016">
    <property type="entry name" value="ZF_PHD_2"/>
    <property type="match status" value="1"/>
</dbReference>
<dbReference type="InterPro" id="IPR000313">
    <property type="entry name" value="PWWP_dom"/>
</dbReference>
<keyword evidence="3" id="KW-0677">Repeat</keyword>
<feature type="domain" description="PHD-type" evidence="15">
    <location>
        <begin position="183"/>
        <end position="297"/>
    </location>
</feature>
<dbReference type="SUPFAM" id="SSF57903">
    <property type="entry name" value="FYVE/PHD zinc finger"/>
    <property type="match status" value="1"/>
</dbReference>
<evidence type="ECO:0000313" key="16">
    <source>
        <dbReference type="EMBL" id="TDL26735.1"/>
    </source>
</evidence>
<dbReference type="PANTHER" id="PTHR13793">
    <property type="entry name" value="PHD FINGER PROTEINS"/>
    <property type="match status" value="1"/>
</dbReference>
<dbReference type="InterPro" id="IPR001487">
    <property type="entry name" value="Bromodomain"/>
</dbReference>
<feature type="region of interest" description="Disordered" evidence="11">
    <location>
        <begin position="313"/>
        <end position="338"/>
    </location>
</feature>
<evidence type="ECO:0000259" key="13">
    <source>
        <dbReference type="PROSITE" id="PS50016"/>
    </source>
</evidence>
<dbReference type="STRING" id="50990.A0A4Y7QH35"/>
<dbReference type="SMART" id="SM00297">
    <property type="entry name" value="BROMO"/>
    <property type="match status" value="1"/>
</dbReference>
<evidence type="ECO:0000256" key="9">
    <source>
        <dbReference type="PROSITE-ProRule" id="PRU00035"/>
    </source>
</evidence>
<dbReference type="CDD" id="cd05839">
    <property type="entry name" value="PWWP_BRPF"/>
    <property type="match status" value="1"/>
</dbReference>
<feature type="compositionally biased region" description="Basic and acidic residues" evidence="11">
    <location>
        <begin position="815"/>
        <end position="833"/>
    </location>
</feature>
<keyword evidence="2" id="KW-0479">Metal-binding</keyword>